<dbReference type="AlphaFoldDB" id="A0AAW1D1T7"/>
<keyword evidence="2" id="KW-1185">Reference proteome</keyword>
<evidence type="ECO:0000313" key="1">
    <source>
        <dbReference type="EMBL" id="KAK9504517.1"/>
    </source>
</evidence>
<comment type="caution">
    <text evidence="1">The sequence shown here is derived from an EMBL/GenBank/DDBJ whole genome shotgun (WGS) entry which is preliminary data.</text>
</comment>
<organism evidence="1 2">
    <name type="scientific">Rhynocoris fuscipes</name>
    <dbReference type="NCBI Taxonomy" id="488301"/>
    <lineage>
        <taxon>Eukaryota</taxon>
        <taxon>Metazoa</taxon>
        <taxon>Ecdysozoa</taxon>
        <taxon>Arthropoda</taxon>
        <taxon>Hexapoda</taxon>
        <taxon>Insecta</taxon>
        <taxon>Pterygota</taxon>
        <taxon>Neoptera</taxon>
        <taxon>Paraneoptera</taxon>
        <taxon>Hemiptera</taxon>
        <taxon>Heteroptera</taxon>
        <taxon>Panheteroptera</taxon>
        <taxon>Cimicomorpha</taxon>
        <taxon>Reduviidae</taxon>
        <taxon>Harpactorinae</taxon>
        <taxon>Harpactorini</taxon>
        <taxon>Rhynocoris</taxon>
    </lineage>
</organism>
<protein>
    <submittedName>
        <fullName evidence="1">Uncharacterized protein</fullName>
    </submittedName>
</protein>
<evidence type="ECO:0000313" key="2">
    <source>
        <dbReference type="Proteomes" id="UP001461498"/>
    </source>
</evidence>
<name>A0AAW1D1T7_9HEMI</name>
<sequence>MTANDHQLWRIRLEDREKEITEHLDMFNERQLSSHHCFREFNTVCICEGEEEEVKDKKIFRSSANRRKGISERISFRSLINMEKRRGERWDP</sequence>
<reference evidence="1 2" key="1">
    <citation type="submission" date="2022-12" db="EMBL/GenBank/DDBJ databases">
        <title>Chromosome-level genome assembly of true bugs.</title>
        <authorList>
            <person name="Ma L."/>
            <person name="Li H."/>
        </authorList>
    </citation>
    <scope>NUCLEOTIDE SEQUENCE [LARGE SCALE GENOMIC DNA]</scope>
    <source>
        <strain evidence="1">Lab_2022b</strain>
    </source>
</reference>
<dbReference type="Proteomes" id="UP001461498">
    <property type="component" value="Unassembled WGS sequence"/>
</dbReference>
<proteinExistence type="predicted"/>
<dbReference type="EMBL" id="JAPXFL010000007">
    <property type="protein sequence ID" value="KAK9504517.1"/>
    <property type="molecule type" value="Genomic_DNA"/>
</dbReference>
<gene>
    <name evidence="1" type="ORF">O3M35_010833</name>
</gene>
<accession>A0AAW1D1T7</accession>